<dbReference type="EMBL" id="LAZR01027293">
    <property type="protein sequence ID" value="KKL66166.1"/>
    <property type="molecule type" value="Genomic_DNA"/>
</dbReference>
<feature type="transmembrane region" description="Helical" evidence="1">
    <location>
        <begin position="23"/>
        <end position="47"/>
    </location>
</feature>
<dbReference type="AlphaFoldDB" id="A0A0F9EIM9"/>
<protein>
    <submittedName>
        <fullName evidence="2">Uncharacterized protein</fullName>
    </submittedName>
</protein>
<evidence type="ECO:0000256" key="1">
    <source>
        <dbReference type="SAM" id="Phobius"/>
    </source>
</evidence>
<gene>
    <name evidence="2" type="ORF">LCGC14_2147740</name>
</gene>
<accession>A0A0F9EIM9</accession>
<keyword evidence="1" id="KW-0812">Transmembrane</keyword>
<comment type="caution">
    <text evidence="2">The sequence shown here is derived from an EMBL/GenBank/DDBJ whole genome shotgun (WGS) entry which is preliminary data.</text>
</comment>
<organism evidence="2">
    <name type="scientific">marine sediment metagenome</name>
    <dbReference type="NCBI Taxonomy" id="412755"/>
    <lineage>
        <taxon>unclassified sequences</taxon>
        <taxon>metagenomes</taxon>
        <taxon>ecological metagenomes</taxon>
    </lineage>
</organism>
<keyword evidence="1" id="KW-0472">Membrane</keyword>
<keyword evidence="1" id="KW-1133">Transmembrane helix</keyword>
<evidence type="ECO:0000313" key="2">
    <source>
        <dbReference type="EMBL" id="KKL66166.1"/>
    </source>
</evidence>
<name>A0A0F9EIM9_9ZZZZ</name>
<sequence>MQAVRHPRTRVVLPNPGTTTSPIPWWGSVAVLVIGIASWSVGEIVGITGLDEAGRAMVYIPLGNLFGMTVRVKGS</sequence>
<reference evidence="2" key="1">
    <citation type="journal article" date="2015" name="Nature">
        <title>Complex archaea that bridge the gap between prokaryotes and eukaryotes.</title>
        <authorList>
            <person name="Spang A."/>
            <person name="Saw J.H."/>
            <person name="Jorgensen S.L."/>
            <person name="Zaremba-Niedzwiedzka K."/>
            <person name="Martijn J."/>
            <person name="Lind A.E."/>
            <person name="van Eijk R."/>
            <person name="Schleper C."/>
            <person name="Guy L."/>
            <person name="Ettema T.J."/>
        </authorList>
    </citation>
    <scope>NUCLEOTIDE SEQUENCE</scope>
</reference>
<proteinExistence type="predicted"/>